<keyword evidence="4" id="KW-0804">Transcription</keyword>
<evidence type="ECO:0000313" key="7">
    <source>
        <dbReference type="Proteomes" id="UP000780875"/>
    </source>
</evidence>
<dbReference type="Gene3D" id="1.10.10.10">
    <property type="entry name" value="Winged helix-like DNA-binding domain superfamily/Winged helix DNA-binding domain"/>
    <property type="match status" value="1"/>
</dbReference>
<dbReference type="InterPro" id="IPR005119">
    <property type="entry name" value="LysR_subst-bd"/>
</dbReference>
<evidence type="ECO:0000256" key="4">
    <source>
        <dbReference type="ARBA" id="ARBA00023163"/>
    </source>
</evidence>
<accession>A0ABS7U6F6</accession>
<dbReference type="PROSITE" id="PS50931">
    <property type="entry name" value="HTH_LYSR"/>
    <property type="match status" value="1"/>
</dbReference>
<dbReference type="InterPro" id="IPR036390">
    <property type="entry name" value="WH_DNA-bd_sf"/>
</dbReference>
<comment type="caution">
    <text evidence="6">The sequence shown here is derived from an EMBL/GenBank/DDBJ whole genome shotgun (WGS) entry which is preliminary data.</text>
</comment>
<keyword evidence="3" id="KW-0238">DNA-binding</keyword>
<dbReference type="SUPFAM" id="SSF46785">
    <property type="entry name" value="Winged helix' DNA-binding domain"/>
    <property type="match status" value="1"/>
</dbReference>
<dbReference type="InterPro" id="IPR000847">
    <property type="entry name" value="LysR_HTH_N"/>
</dbReference>
<keyword evidence="2" id="KW-0805">Transcription regulation</keyword>
<keyword evidence="7" id="KW-1185">Reference proteome</keyword>
<dbReference type="EMBL" id="JAIQZJ010000001">
    <property type="protein sequence ID" value="MBZ5736563.1"/>
    <property type="molecule type" value="Genomic_DNA"/>
</dbReference>
<sequence length="282" mass="30945">MDDPSLRDLRAFVAVVDHATFTDAAIELGVSQASVSRAVARLESSLGVPLLRRTSRSVSLTPAGRTSLVHARAVLDEVDLLRRSLREPATTMRLGYAWAALGRHTAVVQQRWRQEQPDTQLELVHSWSATSGLVDGLVDVAIVRTEVTDPRIESSVVGFENRYLAISSDDPLAQRRFVRLGDLDGRVVAVDPRTGSTRQPLLDVATSTLDVRGVEEWLNVIASGRAVGITAEATKWVHARPGVAYRPVRDADPVAVRLVWWQDSPPPGRAALLQILREAYAR</sequence>
<name>A0ABS7U6F6_9ACTN</name>
<dbReference type="SUPFAM" id="SSF53850">
    <property type="entry name" value="Periplasmic binding protein-like II"/>
    <property type="match status" value="1"/>
</dbReference>
<gene>
    <name evidence="6" type="ORF">K8U61_00200</name>
</gene>
<dbReference type="RefSeq" id="WP_224120940.1">
    <property type="nucleotide sequence ID" value="NZ_JAIQZJ010000001.1"/>
</dbReference>
<evidence type="ECO:0000259" key="5">
    <source>
        <dbReference type="PROSITE" id="PS50931"/>
    </source>
</evidence>
<evidence type="ECO:0000256" key="2">
    <source>
        <dbReference type="ARBA" id="ARBA00023015"/>
    </source>
</evidence>
<evidence type="ECO:0000256" key="3">
    <source>
        <dbReference type="ARBA" id="ARBA00023125"/>
    </source>
</evidence>
<feature type="domain" description="HTH lysR-type" evidence="5">
    <location>
        <begin position="4"/>
        <end position="61"/>
    </location>
</feature>
<dbReference type="Pfam" id="PF03466">
    <property type="entry name" value="LysR_substrate"/>
    <property type="match status" value="1"/>
</dbReference>
<evidence type="ECO:0000313" key="6">
    <source>
        <dbReference type="EMBL" id="MBZ5736563.1"/>
    </source>
</evidence>
<dbReference type="PANTHER" id="PTHR30346:SF0">
    <property type="entry name" value="HCA OPERON TRANSCRIPTIONAL ACTIVATOR HCAR"/>
    <property type="match status" value="1"/>
</dbReference>
<evidence type="ECO:0000256" key="1">
    <source>
        <dbReference type="ARBA" id="ARBA00009437"/>
    </source>
</evidence>
<protein>
    <submittedName>
        <fullName evidence="6">LysR family transcriptional regulator</fullName>
    </submittedName>
</protein>
<organism evidence="6 7">
    <name type="scientific">Nocardioides mangrovi</name>
    <dbReference type="NCBI Taxonomy" id="2874580"/>
    <lineage>
        <taxon>Bacteria</taxon>
        <taxon>Bacillati</taxon>
        <taxon>Actinomycetota</taxon>
        <taxon>Actinomycetes</taxon>
        <taxon>Propionibacteriales</taxon>
        <taxon>Nocardioidaceae</taxon>
        <taxon>Nocardioides</taxon>
    </lineage>
</organism>
<reference evidence="6 7" key="1">
    <citation type="submission" date="2021-09" db="EMBL/GenBank/DDBJ databases">
        <title>Whole genome sequence of Nocardioides sp. GBK3QG-3.</title>
        <authorList>
            <person name="Tuo L."/>
        </authorList>
    </citation>
    <scope>NUCLEOTIDE SEQUENCE [LARGE SCALE GENOMIC DNA]</scope>
    <source>
        <strain evidence="6 7">GBK3QG-3</strain>
    </source>
</reference>
<dbReference type="Proteomes" id="UP000780875">
    <property type="component" value="Unassembled WGS sequence"/>
</dbReference>
<comment type="similarity">
    <text evidence="1">Belongs to the LysR transcriptional regulatory family.</text>
</comment>
<dbReference type="Pfam" id="PF00126">
    <property type="entry name" value="HTH_1"/>
    <property type="match status" value="1"/>
</dbReference>
<dbReference type="Gene3D" id="3.40.190.10">
    <property type="entry name" value="Periplasmic binding protein-like II"/>
    <property type="match status" value="2"/>
</dbReference>
<dbReference type="PRINTS" id="PR00039">
    <property type="entry name" value="HTHLYSR"/>
</dbReference>
<dbReference type="InterPro" id="IPR036388">
    <property type="entry name" value="WH-like_DNA-bd_sf"/>
</dbReference>
<proteinExistence type="inferred from homology"/>
<dbReference type="PANTHER" id="PTHR30346">
    <property type="entry name" value="TRANSCRIPTIONAL DUAL REGULATOR HCAR-RELATED"/>
    <property type="match status" value="1"/>
</dbReference>